<comment type="caution">
    <text evidence="2">The sequence shown here is derived from an EMBL/GenBank/DDBJ whole genome shotgun (WGS) entry which is preliminary data.</text>
</comment>
<protein>
    <submittedName>
        <fullName evidence="2">Uncharacterized protein</fullName>
    </submittedName>
</protein>
<dbReference type="AlphaFoldDB" id="A0A4Y2HE10"/>
<keyword evidence="3" id="KW-1185">Reference proteome</keyword>
<name>A0A4Y2HE10_ARAVE</name>
<gene>
    <name evidence="2" type="ORF">AVEN_232682_1</name>
</gene>
<accession>A0A4Y2HE10</accession>
<reference evidence="2 3" key="1">
    <citation type="journal article" date="2019" name="Sci. Rep.">
        <title>Orb-weaving spider Araneus ventricosus genome elucidates the spidroin gene catalogue.</title>
        <authorList>
            <person name="Kono N."/>
            <person name="Nakamura H."/>
            <person name="Ohtoshi R."/>
            <person name="Moran D.A.P."/>
            <person name="Shinohara A."/>
            <person name="Yoshida Y."/>
            <person name="Fujiwara M."/>
            <person name="Mori M."/>
            <person name="Tomita M."/>
            <person name="Arakawa K."/>
        </authorList>
    </citation>
    <scope>NUCLEOTIDE SEQUENCE [LARGE SCALE GENOMIC DNA]</scope>
</reference>
<feature type="compositionally biased region" description="Polar residues" evidence="1">
    <location>
        <begin position="136"/>
        <end position="148"/>
    </location>
</feature>
<evidence type="ECO:0000313" key="2">
    <source>
        <dbReference type="EMBL" id="GBM63534.1"/>
    </source>
</evidence>
<dbReference type="Proteomes" id="UP000499080">
    <property type="component" value="Unassembled WGS sequence"/>
</dbReference>
<sequence>MVLACTFADTIVQKLSEVHNRLIQEPECAVDDMDACRFHAESSSSEKYRQAALQLAYSNLDSPVRDLAQSLLCPKSIPFVHGLLRFSGKSLCQVIARAGVQRVHGWAYASSDIVARLAHCTPQHRTQGAYTLAPRSHNQPSYSQSVSV</sequence>
<feature type="region of interest" description="Disordered" evidence="1">
    <location>
        <begin position="129"/>
        <end position="148"/>
    </location>
</feature>
<proteinExistence type="predicted"/>
<dbReference type="EMBL" id="BGPR01001874">
    <property type="protein sequence ID" value="GBM63534.1"/>
    <property type="molecule type" value="Genomic_DNA"/>
</dbReference>
<evidence type="ECO:0000256" key="1">
    <source>
        <dbReference type="SAM" id="MobiDB-lite"/>
    </source>
</evidence>
<organism evidence="2 3">
    <name type="scientific">Araneus ventricosus</name>
    <name type="common">Orbweaver spider</name>
    <name type="synonym">Epeira ventricosa</name>
    <dbReference type="NCBI Taxonomy" id="182803"/>
    <lineage>
        <taxon>Eukaryota</taxon>
        <taxon>Metazoa</taxon>
        <taxon>Ecdysozoa</taxon>
        <taxon>Arthropoda</taxon>
        <taxon>Chelicerata</taxon>
        <taxon>Arachnida</taxon>
        <taxon>Araneae</taxon>
        <taxon>Araneomorphae</taxon>
        <taxon>Entelegynae</taxon>
        <taxon>Araneoidea</taxon>
        <taxon>Araneidae</taxon>
        <taxon>Araneus</taxon>
    </lineage>
</organism>
<evidence type="ECO:0000313" key="3">
    <source>
        <dbReference type="Proteomes" id="UP000499080"/>
    </source>
</evidence>